<dbReference type="InterPro" id="IPR029021">
    <property type="entry name" value="Prot-tyrosine_phosphatase-like"/>
</dbReference>
<evidence type="ECO:0000313" key="9">
    <source>
        <dbReference type="Proteomes" id="UP000807306"/>
    </source>
</evidence>
<organism evidence="8 9">
    <name type="scientific">Crepidotus variabilis</name>
    <dbReference type="NCBI Taxonomy" id="179855"/>
    <lineage>
        <taxon>Eukaryota</taxon>
        <taxon>Fungi</taxon>
        <taxon>Dikarya</taxon>
        <taxon>Basidiomycota</taxon>
        <taxon>Agaricomycotina</taxon>
        <taxon>Agaricomycetes</taxon>
        <taxon>Agaricomycetidae</taxon>
        <taxon>Agaricales</taxon>
        <taxon>Agaricineae</taxon>
        <taxon>Crepidotaceae</taxon>
        <taxon>Crepidotus</taxon>
    </lineage>
</organism>
<keyword evidence="4" id="KW-0904">Protein phosphatase</keyword>
<feature type="region of interest" description="Disordered" evidence="5">
    <location>
        <begin position="45"/>
        <end position="65"/>
    </location>
</feature>
<feature type="compositionally biased region" description="Pro residues" evidence="5">
    <location>
        <begin position="47"/>
        <end position="63"/>
    </location>
</feature>
<dbReference type="PANTHER" id="PTHR10159">
    <property type="entry name" value="DUAL SPECIFICITY PROTEIN PHOSPHATASE"/>
    <property type="match status" value="1"/>
</dbReference>
<dbReference type="CDD" id="cd14498">
    <property type="entry name" value="DSP"/>
    <property type="match status" value="1"/>
</dbReference>
<feature type="domain" description="Tyrosine-protein phosphatase" evidence="6">
    <location>
        <begin position="64"/>
        <end position="214"/>
    </location>
</feature>
<dbReference type="GO" id="GO:0005737">
    <property type="term" value="C:cytoplasm"/>
    <property type="evidence" value="ECO:0007669"/>
    <property type="project" value="TreeGrafter"/>
</dbReference>
<dbReference type="OrthoDB" id="273181at2759"/>
<proteinExistence type="inferred from homology"/>
<reference evidence="8" key="1">
    <citation type="submission" date="2020-11" db="EMBL/GenBank/DDBJ databases">
        <authorList>
            <consortium name="DOE Joint Genome Institute"/>
            <person name="Ahrendt S."/>
            <person name="Riley R."/>
            <person name="Andreopoulos W."/>
            <person name="Labutti K."/>
            <person name="Pangilinan J."/>
            <person name="Ruiz-Duenas F.J."/>
            <person name="Barrasa J.M."/>
            <person name="Sanchez-Garcia M."/>
            <person name="Camarero S."/>
            <person name="Miyauchi S."/>
            <person name="Serrano A."/>
            <person name="Linde D."/>
            <person name="Babiker R."/>
            <person name="Drula E."/>
            <person name="Ayuso-Fernandez I."/>
            <person name="Pacheco R."/>
            <person name="Padilla G."/>
            <person name="Ferreira P."/>
            <person name="Barriuso J."/>
            <person name="Kellner H."/>
            <person name="Castanera R."/>
            <person name="Alfaro M."/>
            <person name="Ramirez L."/>
            <person name="Pisabarro A.G."/>
            <person name="Kuo A."/>
            <person name="Tritt A."/>
            <person name="Lipzen A."/>
            <person name="He G."/>
            <person name="Yan M."/>
            <person name="Ng V."/>
            <person name="Cullen D."/>
            <person name="Martin F."/>
            <person name="Rosso M.-N."/>
            <person name="Henrissat B."/>
            <person name="Hibbett D."/>
            <person name="Martinez A.T."/>
            <person name="Grigoriev I.V."/>
        </authorList>
    </citation>
    <scope>NUCLEOTIDE SEQUENCE</scope>
    <source>
        <strain evidence="8">CBS 506.95</strain>
    </source>
</reference>
<evidence type="ECO:0000259" key="7">
    <source>
        <dbReference type="PROSITE" id="PS50056"/>
    </source>
</evidence>
<dbReference type="Pfam" id="PF00782">
    <property type="entry name" value="DSPc"/>
    <property type="match status" value="1"/>
</dbReference>
<dbReference type="InterPro" id="IPR000387">
    <property type="entry name" value="Tyr_Pase_dom"/>
</dbReference>
<dbReference type="SUPFAM" id="SSF52799">
    <property type="entry name" value="(Phosphotyrosine protein) phosphatases II"/>
    <property type="match status" value="1"/>
</dbReference>
<dbReference type="GO" id="GO:0004725">
    <property type="term" value="F:protein tyrosine phosphatase activity"/>
    <property type="evidence" value="ECO:0007669"/>
    <property type="project" value="UniProtKB-EC"/>
</dbReference>
<sequence>MPRFDELPLAVQEAMTTPFHLILGEGTSEPVPESKSESLNTDAILPNPTPTPTPHTIPTPTPPQKTQKLGSLYLGSLSAVVDPSIAHLRALHISHIVQVMDLPWLVLTKEDGFECYKFAIEDVRTQPLDPEMLQGVCGYIHGVRSASEGQSGNVLVHCQQGVSRSATVVIAYLMRYEGMSLAEALAFVKDKRACVKPNVGFMRCLKVWEEVQIAARARGGAVEARGGGGEEGEDNLVKTEHLKLED</sequence>
<evidence type="ECO:0000256" key="3">
    <source>
        <dbReference type="ARBA" id="ARBA00022801"/>
    </source>
</evidence>
<feature type="domain" description="Tyrosine specific protein phosphatases" evidence="7">
    <location>
        <begin position="137"/>
        <end position="192"/>
    </location>
</feature>
<dbReference type="InterPro" id="IPR020422">
    <property type="entry name" value="TYR_PHOSPHATASE_DUAL_dom"/>
</dbReference>
<evidence type="ECO:0000259" key="6">
    <source>
        <dbReference type="PROSITE" id="PS50054"/>
    </source>
</evidence>
<feature type="region of interest" description="Disordered" evidence="5">
    <location>
        <begin position="222"/>
        <end position="246"/>
    </location>
</feature>
<comment type="similarity">
    <text evidence="1">Belongs to the protein-tyrosine phosphatase family. Non-receptor class dual specificity subfamily.</text>
</comment>
<dbReference type="EC" id="3.1.3.48" evidence="2"/>
<dbReference type="PROSITE" id="PS50054">
    <property type="entry name" value="TYR_PHOSPHATASE_DUAL"/>
    <property type="match status" value="1"/>
</dbReference>
<dbReference type="InterPro" id="IPR000340">
    <property type="entry name" value="Dual-sp_phosphatase_cat-dom"/>
</dbReference>
<evidence type="ECO:0000256" key="1">
    <source>
        <dbReference type="ARBA" id="ARBA00008601"/>
    </source>
</evidence>
<dbReference type="EMBL" id="MU157954">
    <property type="protein sequence ID" value="KAF9522250.1"/>
    <property type="molecule type" value="Genomic_DNA"/>
</dbReference>
<dbReference type="InterPro" id="IPR016130">
    <property type="entry name" value="Tyr_Pase_AS"/>
</dbReference>
<dbReference type="Proteomes" id="UP000807306">
    <property type="component" value="Unassembled WGS sequence"/>
</dbReference>
<accession>A0A9P6E4B8</accession>
<evidence type="ECO:0000256" key="2">
    <source>
        <dbReference type="ARBA" id="ARBA00013064"/>
    </source>
</evidence>
<keyword evidence="3" id="KW-0378">Hydrolase</keyword>
<dbReference type="PROSITE" id="PS00383">
    <property type="entry name" value="TYR_PHOSPHATASE_1"/>
    <property type="match status" value="1"/>
</dbReference>
<gene>
    <name evidence="8" type="ORF">CPB83DRAFT_777359</name>
</gene>
<dbReference type="AlphaFoldDB" id="A0A9P6E4B8"/>
<dbReference type="PROSITE" id="PS50056">
    <property type="entry name" value="TYR_PHOSPHATASE_2"/>
    <property type="match status" value="1"/>
</dbReference>
<keyword evidence="9" id="KW-1185">Reference proteome</keyword>
<evidence type="ECO:0000256" key="4">
    <source>
        <dbReference type="ARBA" id="ARBA00022912"/>
    </source>
</evidence>
<dbReference type="SMART" id="SM00195">
    <property type="entry name" value="DSPc"/>
    <property type="match status" value="1"/>
</dbReference>
<comment type="caution">
    <text evidence="8">The sequence shown here is derived from an EMBL/GenBank/DDBJ whole genome shotgun (WGS) entry which is preliminary data.</text>
</comment>
<name>A0A9P6E4B8_9AGAR</name>
<feature type="compositionally biased region" description="Basic and acidic residues" evidence="5">
    <location>
        <begin position="235"/>
        <end position="246"/>
    </location>
</feature>
<evidence type="ECO:0000313" key="8">
    <source>
        <dbReference type="EMBL" id="KAF9522250.1"/>
    </source>
</evidence>
<dbReference type="Gene3D" id="3.90.190.10">
    <property type="entry name" value="Protein tyrosine phosphatase superfamily"/>
    <property type="match status" value="1"/>
</dbReference>
<evidence type="ECO:0000256" key="5">
    <source>
        <dbReference type="SAM" id="MobiDB-lite"/>
    </source>
</evidence>
<dbReference type="PANTHER" id="PTHR10159:SF519">
    <property type="entry name" value="DUAL SPECIFICITY PROTEIN PHOSPHATASE MPK3"/>
    <property type="match status" value="1"/>
</dbReference>
<dbReference type="GO" id="GO:0043409">
    <property type="term" value="P:negative regulation of MAPK cascade"/>
    <property type="evidence" value="ECO:0007669"/>
    <property type="project" value="TreeGrafter"/>
</dbReference>
<protein>
    <recommendedName>
        <fullName evidence="2">protein-tyrosine-phosphatase</fullName>
        <ecNumber evidence="2">3.1.3.48</ecNumber>
    </recommendedName>
</protein>